<accession>A0AA39EU74</accession>
<proteinExistence type="predicted"/>
<evidence type="ECO:0000313" key="3">
    <source>
        <dbReference type="Proteomes" id="UP001168972"/>
    </source>
</evidence>
<comment type="caution">
    <text evidence="2">The sequence shown here is derived from an EMBL/GenBank/DDBJ whole genome shotgun (WGS) entry which is preliminary data.</text>
</comment>
<reference evidence="2" key="1">
    <citation type="journal article" date="2023" name="bioRxiv">
        <title>Scaffold-level genome assemblies of two parasitoid biocontrol wasps reveal the parthenogenesis mechanism and an associated novel virus.</title>
        <authorList>
            <person name="Inwood S."/>
            <person name="Skelly J."/>
            <person name="Guhlin J."/>
            <person name="Harrop T."/>
            <person name="Goldson S."/>
            <person name="Dearden P."/>
        </authorList>
    </citation>
    <scope>NUCLEOTIDE SEQUENCE</scope>
    <source>
        <strain evidence="2">Lincoln</strain>
        <tissue evidence="2">Whole body</tissue>
    </source>
</reference>
<evidence type="ECO:0000313" key="2">
    <source>
        <dbReference type="EMBL" id="KAK0156959.1"/>
    </source>
</evidence>
<dbReference type="Pfam" id="PF00078">
    <property type="entry name" value="RVT_1"/>
    <property type="match status" value="1"/>
</dbReference>
<dbReference type="PROSITE" id="PS50878">
    <property type="entry name" value="RT_POL"/>
    <property type="match status" value="1"/>
</dbReference>
<name>A0AA39EU74_MICHY</name>
<organism evidence="2 3">
    <name type="scientific">Microctonus hyperodae</name>
    <name type="common">Parasitoid wasp</name>
    <dbReference type="NCBI Taxonomy" id="165561"/>
    <lineage>
        <taxon>Eukaryota</taxon>
        <taxon>Metazoa</taxon>
        <taxon>Ecdysozoa</taxon>
        <taxon>Arthropoda</taxon>
        <taxon>Hexapoda</taxon>
        <taxon>Insecta</taxon>
        <taxon>Pterygota</taxon>
        <taxon>Neoptera</taxon>
        <taxon>Endopterygota</taxon>
        <taxon>Hymenoptera</taxon>
        <taxon>Apocrita</taxon>
        <taxon>Ichneumonoidea</taxon>
        <taxon>Braconidae</taxon>
        <taxon>Euphorinae</taxon>
        <taxon>Microctonus</taxon>
    </lineage>
</organism>
<dbReference type="InterPro" id="IPR000477">
    <property type="entry name" value="RT_dom"/>
</dbReference>
<protein>
    <recommendedName>
        <fullName evidence="1">Reverse transcriptase domain-containing protein</fullName>
    </recommendedName>
</protein>
<sequence>ETISKLTATMNKALTQATPKWTNNNIFADMNNELDYNRISNRIKYELYKHKNKKYDNYLQELNVKNGTLWNTIKINKLINNNNSSKQIKNKIHGPNGLEYNKDKIANIFADHFEKVHRITKDYDKRKFVVNFGGFLSGTRYVEAGVPQGLVLGPLLFIIFENDIIKDIPEINVNSVALFADDTAVINSSGDY</sequence>
<dbReference type="EMBL" id="JAQQBR010002654">
    <property type="protein sequence ID" value="KAK0156959.1"/>
    <property type="molecule type" value="Genomic_DNA"/>
</dbReference>
<evidence type="ECO:0000259" key="1">
    <source>
        <dbReference type="PROSITE" id="PS50878"/>
    </source>
</evidence>
<dbReference type="AlphaFoldDB" id="A0AA39EU74"/>
<feature type="domain" description="Reverse transcriptase" evidence="1">
    <location>
        <begin position="1"/>
        <end position="192"/>
    </location>
</feature>
<dbReference type="Proteomes" id="UP001168972">
    <property type="component" value="Unassembled WGS sequence"/>
</dbReference>
<keyword evidence="3" id="KW-1185">Reference proteome</keyword>
<gene>
    <name evidence="2" type="ORF">PV327_011494</name>
</gene>
<feature type="non-terminal residue" evidence="2">
    <location>
        <position position="192"/>
    </location>
</feature>
<feature type="non-terminal residue" evidence="2">
    <location>
        <position position="1"/>
    </location>
</feature>
<reference evidence="2" key="2">
    <citation type="submission" date="2023-03" db="EMBL/GenBank/DDBJ databases">
        <authorList>
            <person name="Inwood S.N."/>
            <person name="Skelly J.G."/>
            <person name="Guhlin J."/>
            <person name="Harrop T.W.R."/>
            <person name="Goldson S.G."/>
            <person name="Dearden P.K."/>
        </authorList>
    </citation>
    <scope>NUCLEOTIDE SEQUENCE</scope>
    <source>
        <strain evidence="2">Lincoln</strain>
        <tissue evidence="2">Whole body</tissue>
    </source>
</reference>